<organism evidence="2 3">
    <name type="scientific">Plebeiibacterium marinum</name>
    <dbReference type="NCBI Taxonomy" id="2992111"/>
    <lineage>
        <taxon>Bacteria</taxon>
        <taxon>Pseudomonadati</taxon>
        <taxon>Bacteroidota</taxon>
        <taxon>Bacteroidia</taxon>
        <taxon>Marinilabiliales</taxon>
        <taxon>Marinilabiliaceae</taxon>
        <taxon>Plebeiibacterium</taxon>
    </lineage>
</organism>
<sequence length="363" mass="41213">MRNLIMNNFILAKKWVLYICLNLIFILVSSANAQETLVPVSETPKPVVSFDHTDVIQSNNRSGFETGQVVKVNGVYHMFVNEMFERSHRDLRIAYWTSTDTEAWQRQSTIVESIPGRSATNPRSEVWVTGVEFNEEENAWNIFYVAYRAGDKSKGEIANFDYEGRIWRAKSVKPGVDGIAGPYADMGIVMEPDEHSQYWEGQQAVATFNPYKVGKQWYAFYDGHNHKPKGGWPVGLAKAPQLSGPWERLPVGINPLPIALEFLENAQVTELKDGRYLAVFDSFGDQEIAYSISMDGVHWSKEKRIKAQSNDQIWAKDGDHAMRTPLCAIEEEDGTFTVLYTAMMKKEGNNFYAIGKCVIAWEK</sequence>
<keyword evidence="1" id="KW-0732">Signal</keyword>
<proteinExistence type="predicted"/>
<keyword evidence="3" id="KW-1185">Reference proteome</keyword>
<dbReference type="Gene3D" id="2.115.10.20">
    <property type="entry name" value="Glycosyl hydrolase domain, family 43"/>
    <property type="match status" value="2"/>
</dbReference>
<accession>A0AAE3MGV6</accession>
<comment type="caution">
    <text evidence="2">The sequence shown here is derived from an EMBL/GenBank/DDBJ whole genome shotgun (WGS) entry which is preliminary data.</text>
</comment>
<evidence type="ECO:0000313" key="3">
    <source>
        <dbReference type="Proteomes" id="UP001207408"/>
    </source>
</evidence>
<dbReference type="Proteomes" id="UP001207408">
    <property type="component" value="Unassembled WGS sequence"/>
</dbReference>
<feature type="chain" id="PRO_5041978702" description="Glycosyl hydrolases family 43" evidence="1">
    <location>
        <begin position="34"/>
        <end position="363"/>
    </location>
</feature>
<name>A0AAE3MGV6_9BACT</name>
<dbReference type="RefSeq" id="WP_301201707.1">
    <property type="nucleotide sequence ID" value="NZ_JAPDPI010000044.1"/>
</dbReference>
<evidence type="ECO:0000313" key="2">
    <source>
        <dbReference type="EMBL" id="MCW3807366.1"/>
    </source>
</evidence>
<evidence type="ECO:0008006" key="4">
    <source>
        <dbReference type="Google" id="ProtNLM"/>
    </source>
</evidence>
<feature type="signal peptide" evidence="1">
    <location>
        <begin position="1"/>
        <end position="33"/>
    </location>
</feature>
<dbReference type="SUPFAM" id="SSF75005">
    <property type="entry name" value="Arabinanase/levansucrase/invertase"/>
    <property type="match status" value="1"/>
</dbReference>
<dbReference type="InterPro" id="IPR023296">
    <property type="entry name" value="Glyco_hydro_beta-prop_sf"/>
</dbReference>
<dbReference type="EMBL" id="JAPDPI010000044">
    <property type="protein sequence ID" value="MCW3807366.1"/>
    <property type="molecule type" value="Genomic_DNA"/>
</dbReference>
<protein>
    <recommendedName>
        <fullName evidence="4">Glycosyl hydrolases family 43</fullName>
    </recommendedName>
</protein>
<evidence type="ECO:0000256" key="1">
    <source>
        <dbReference type="SAM" id="SignalP"/>
    </source>
</evidence>
<gene>
    <name evidence="2" type="ORF">OM074_17140</name>
</gene>
<dbReference type="AlphaFoldDB" id="A0AAE3MGV6"/>
<reference evidence="2" key="1">
    <citation type="submission" date="2022-10" db="EMBL/GenBank/DDBJ databases">
        <authorList>
            <person name="Yu W.X."/>
        </authorList>
    </citation>
    <scope>NUCLEOTIDE SEQUENCE</scope>
    <source>
        <strain evidence="2">D04</strain>
    </source>
</reference>